<organism evidence="10 11">
    <name type="scientific">Anaerostipes amylophilus</name>
    <dbReference type="NCBI Taxonomy" id="2981779"/>
    <lineage>
        <taxon>Bacteria</taxon>
        <taxon>Bacillati</taxon>
        <taxon>Bacillota</taxon>
        <taxon>Clostridia</taxon>
        <taxon>Lachnospirales</taxon>
        <taxon>Lachnospiraceae</taxon>
        <taxon>Anaerostipes</taxon>
    </lineage>
</organism>
<name>A0ABV1IXQ7_9FIRM</name>
<evidence type="ECO:0000259" key="9">
    <source>
        <dbReference type="Pfam" id="PF12821"/>
    </source>
</evidence>
<keyword evidence="6 8" id="KW-0472">Membrane</keyword>
<feature type="transmembrane region" description="Helical" evidence="8">
    <location>
        <begin position="79"/>
        <end position="98"/>
    </location>
</feature>
<dbReference type="InterPro" id="IPR024528">
    <property type="entry name" value="ThrE_2"/>
</dbReference>
<evidence type="ECO:0000256" key="6">
    <source>
        <dbReference type="ARBA" id="ARBA00023136"/>
    </source>
</evidence>
<feature type="transmembrane region" description="Helical" evidence="8">
    <location>
        <begin position="118"/>
        <end position="143"/>
    </location>
</feature>
<keyword evidence="3" id="KW-0997">Cell inner membrane</keyword>
<comment type="similarity">
    <text evidence="7">Belongs to the ThrE exporter (TC 2.A.79) family.</text>
</comment>
<accession>A0ABV1IXQ7</accession>
<sequence length="151" mass="16409">MKTEIIQVLASFVGSFGFAVLYNLRGRKLCMAGISGMVSWIAYLVAWNEMPSVFAANLAAAAVATVYAETMARILKTPVTVFLITGIIPLVPGGNLYYTMNYVLAKQWHLSSLYGQKTILIAIAVAAGIMIASSIYGICALVWKYCKQEVK</sequence>
<keyword evidence="11" id="KW-1185">Reference proteome</keyword>
<proteinExistence type="inferred from homology"/>
<evidence type="ECO:0000256" key="5">
    <source>
        <dbReference type="ARBA" id="ARBA00022989"/>
    </source>
</evidence>
<protein>
    <submittedName>
        <fullName evidence="10">Threonine/serine exporter family protein</fullName>
    </submittedName>
</protein>
<evidence type="ECO:0000313" key="11">
    <source>
        <dbReference type="Proteomes" id="UP001482154"/>
    </source>
</evidence>
<evidence type="ECO:0000256" key="3">
    <source>
        <dbReference type="ARBA" id="ARBA00022519"/>
    </source>
</evidence>
<feature type="transmembrane region" description="Helical" evidence="8">
    <location>
        <begin position="53"/>
        <end position="72"/>
    </location>
</feature>
<keyword evidence="2" id="KW-1003">Cell membrane</keyword>
<keyword evidence="4 8" id="KW-0812">Transmembrane</keyword>
<gene>
    <name evidence="10" type="ORF">AAAU51_12745</name>
</gene>
<keyword evidence="5 8" id="KW-1133">Transmembrane helix</keyword>
<evidence type="ECO:0000256" key="4">
    <source>
        <dbReference type="ARBA" id="ARBA00022692"/>
    </source>
</evidence>
<evidence type="ECO:0000256" key="1">
    <source>
        <dbReference type="ARBA" id="ARBA00004651"/>
    </source>
</evidence>
<comment type="caution">
    <text evidence="10">The sequence shown here is derived from an EMBL/GenBank/DDBJ whole genome shotgun (WGS) entry which is preliminary data.</text>
</comment>
<feature type="transmembrane region" description="Helical" evidence="8">
    <location>
        <begin position="29"/>
        <end position="47"/>
    </location>
</feature>
<dbReference type="PANTHER" id="PTHR34390:SF1">
    <property type="entry name" value="SUCCINATE TRANSPORTER SUBUNIT YJJB-RELATED"/>
    <property type="match status" value="1"/>
</dbReference>
<evidence type="ECO:0000256" key="7">
    <source>
        <dbReference type="ARBA" id="ARBA00034125"/>
    </source>
</evidence>
<evidence type="ECO:0000256" key="8">
    <source>
        <dbReference type="SAM" id="Phobius"/>
    </source>
</evidence>
<evidence type="ECO:0000313" key="10">
    <source>
        <dbReference type="EMBL" id="MEQ2712021.1"/>
    </source>
</evidence>
<feature type="transmembrane region" description="Helical" evidence="8">
    <location>
        <begin position="6"/>
        <end position="24"/>
    </location>
</feature>
<dbReference type="Proteomes" id="UP001482154">
    <property type="component" value="Unassembled WGS sequence"/>
</dbReference>
<evidence type="ECO:0000256" key="2">
    <source>
        <dbReference type="ARBA" id="ARBA00022475"/>
    </source>
</evidence>
<dbReference type="EMBL" id="JBBNIN010000028">
    <property type="protein sequence ID" value="MEQ2712021.1"/>
    <property type="molecule type" value="Genomic_DNA"/>
</dbReference>
<feature type="domain" description="Threonine/Serine exporter ThrE" evidence="9">
    <location>
        <begin position="7"/>
        <end position="135"/>
    </location>
</feature>
<dbReference type="PANTHER" id="PTHR34390">
    <property type="entry name" value="UPF0442 PROTEIN YJJB-RELATED"/>
    <property type="match status" value="1"/>
</dbReference>
<dbReference type="RefSeq" id="WP_022375598.1">
    <property type="nucleotide sequence ID" value="NZ_JAOQJG010000002.1"/>
</dbReference>
<dbReference type="Pfam" id="PF12821">
    <property type="entry name" value="ThrE_2"/>
    <property type="match status" value="1"/>
</dbReference>
<dbReference type="InterPro" id="IPR050539">
    <property type="entry name" value="ThrE_Dicarb/AminoAcid_Exp"/>
</dbReference>
<comment type="subcellular location">
    <subcellularLocation>
        <location evidence="1">Cell membrane</location>
        <topology evidence="1">Multi-pass membrane protein</topology>
    </subcellularLocation>
</comment>
<reference evidence="10 11" key="1">
    <citation type="submission" date="2024-04" db="EMBL/GenBank/DDBJ databases">
        <title>Human intestinal bacterial collection.</title>
        <authorList>
            <person name="Pauvert C."/>
            <person name="Hitch T.C.A."/>
            <person name="Clavel T."/>
        </authorList>
    </citation>
    <scope>NUCLEOTIDE SEQUENCE [LARGE SCALE GENOMIC DNA]</scope>
    <source>
        <strain evidence="10 11">CLA-AA-H249</strain>
    </source>
</reference>